<evidence type="ECO:0000313" key="2">
    <source>
        <dbReference type="Proteomes" id="UP001056035"/>
    </source>
</evidence>
<organism evidence="1 2">
    <name type="scientific">Paraconexibacter antarcticus</name>
    <dbReference type="NCBI Taxonomy" id="2949664"/>
    <lineage>
        <taxon>Bacteria</taxon>
        <taxon>Bacillati</taxon>
        <taxon>Actinomycetota</taxon>
        <taxon>Thermoleophilia</taxon>
        <taxon>Solirubrobacterales</taxon>
        <taxon>Paraconexibacteraceae</taxon>
        <taxon>Paraconexibacter</taxon>
    </lineage>
</organism>
<name>A0ABY5DTK6_9ACTN</name>
<keyword evidence="2" id="KW-1185">Reference proteome</keyword>
<protein>
    <submittedName>
        <fullName evidence="1">Uncharacterized protein</fullName>
    </submittedName>
</protein>
<sequence length="55" mass="5452">MSNGGIAADLVLSGSTVATHVLQGLRVRDRVPAVIVTHEAALMQRGAPGSSAAAA</sequence>
<reference evidence="1 2" key="1">
    <citation type="submission" date="2022-06" db="EMBL/GenBank/DDBJ databases">
        <title>Paraconexibacter antarcticus.</title>
        <authorList>
            <person name="Kim C.S."/>
        </authorList>
    </citation>
    <scope>NUCLEOTIDE SEQUENCE [LARGE SCALE GENOMIC DNA]</scope>
    <source>
        <strain evidence="1 2">02-257</strain>
    </source>
</reference>
<proteinExistence type="predicted"/>
<dbReference type="Proteomes" id="UP001056035">
    <property type="component" value="Chromosome"/>
</dbReference>
<gene>
    <name evidence="1" type="ORF">NBH00_22025</name>
</gene>
<dbReference type="EMBL" id="CP098502">
    <property type="protein sequence ID" value="UTI64005.1"/>
    <property type="molecule type" value="Genomic_DNA"/>
</dbReference>
<evidence type="ECO:0000313" key="1">
    <source>
        <dbReference type="EMBL" id="UTI64005.1"/>
    </source>
</evidence>
<accession>A0ABY5DTK6</accession>